<dbReference type="Proteomes" id="UP000249057">
    <property type="component" value="Unassembled WGS sequence"/>
</dbReference>
<name>A0ACD1GN85_9EURO</name>
<evidence type="ECO:0000313" key="2">
    <source>
        <dbReference type="Proteomes" id="UP000249057"/>
    </source>
</evidence>
<dbReference type="EMBL" id="KZ825313">
    <property type="protein sequence ID" value="RAH50739.1"/>
    <property type="molecule type" value="Genomic_DNA"/>
</dbReference>
<accession>A0ACD1GN85</accession>
<proteinExistence type="predicted"/>
<sequence length="352" mass="37925">MSDSHHRKIELQSPADLTYLYGNTVALSRQKLDLHLPPSANPNDGPDPMRERVRELVDEYILRTFTSASYSITINGLDSSSKEFPFPASFTAPTEQVEYEAYDAKLAARVTSLYAQLESLTTTVAQLRRDAPGRAARAYVEHLRRVIEEEMEEAEDVELELELGEGGEGEGEGEQEKRDDGMDVVVGEEAEEDNGLKEESEGVSLDRAAEDQEMTGTGTGTGTVTAAAAAAASRTDGEGRDTEMVDALGGAEVGAMDGSTTPPPQTRRSARLVRRAKLQVPLGTKHEAERWRSGDIAEVYEDALRTLLRLQGEALAGQAATSDAEGADGNALASTLGKAERAGRAVEVVEKK</sequence>
<protein>
    <submittedName>
        <fullName evidence="1">Mis14-domain-containing protein</fullName>
    </submittedName>
</protein>
<gene>
    <name evidence="1" type="ORF">BO95DRAFT_478671</name>
</gene>
<keyword evidence="2" id="KW-1185">Reference proteome</keyword>
<reference evidence="1" key="1">
    <citation type="submission" date="2018-02" db="EMBL/GenBank/DDBJ databases">
        <title>The genomes of Aspergillus section Nigri reveals drivers in fungal speciation.</title>
        <authorList>
            <consortium name="DOE Joint Genome Institute"/>
            <person name="Vesth T.C."/>
            <person name="Nybo J."/>
            <person name="Theobald S."/>
            <person name="Brandl J."/>
            <person name="Frisvad J.C."/>
            <person name="Nielsen K.F."/>
            <person name="Lyhne E.K."/>
            <person name="Kogle M.E."/>
            <person name="Kuo A."/>
            <person name="Riley R."/>
            <person name="Clum A."/>
            <person name="Nolan M."/>
            <person name="Lipzen A."/>
            <person name="Salamov A."/>
            <person name="Henrissat B."/>
            <person name="Wiebenga A."/>
            <person name="De vries R.P."/>
            <person name="Grigoriev I.V."/>
            <person name="Mortensen U.H."/>
            <person name="Andersen M.R."/>
            <person name="Baker S.E."/>
        </authorList>
    </citation>
    <scope>NUCLEOTIDE SEQUENCE</scope>
    <source>
        <strain evidence="1">CBS 621.78</strain>
    </source>
</reference>
<organism evidence="1 2">
    <name type="scientific">Aspergillus brunneoviolaceus CBS 621.78</name>
    <dbReference type="NCBI Taxonomy" id="1450534"/>
    <lineage>
        <taxon>Eukaryota</taxon>
        <taxon>Fungi</taxon>
        <taxon>Dikarya</taxon>
        <taxon>Ascomycota</taxon>
        <taxon>Pezizomycotina</taxon>
        <taxon>Eurotiomycetes</taxon>
        <taxon>Eurotiomycetidae</taxon>
        <taxon>Eurotiales</taxon>
        <taxon>Aspergillaceae</taxon>
        <taxon>Aspergillus</taxon>
        <taxon>Aspergillus subgen. Circumdati</taxon>
    </lineage>
</organism>
<evidence type="ECO:0000313" key="1">
    <source>
        <dbReference type="EMBL" id="RAH50739.1"/>
    </source>
</evidence>